<proteinExistence type="inferred from homology"/>
<dbReference type="EMBL" id="CP158357">
    <property type="protein sequence ID" value="XBX76843.1"/>
    <property type="molecule type" value="Genomic_DNA"/>
</dbReference>
<organism evidence="13">
    <name type="scientific">Microbacterium sp. A8/3-1</name>
    <dbReference type="NCBI Taxonomy" id="3160749"/>
    <lineage>
        <taxon>Bacteria</taxon>
        <taxon>Bacillati</taxon>
        <taxon>Actinomycetota</taxon>
        <taxon>Actinomycetes</taxon>
        <taxon>Micrococcales</taxon>
        <taxon>Microbacteriaceae</taxon>
        <taxon>Microbacterium</taxon>
    </lineage>
</organism>
<dbReference type="InterPro" id="IPR002934">
    <property type="entry name" value="Polymerase_NTP_transf_dom"/>
</dbReference>
<keyword evidence="7" id="KW-0547">Nucleotide-binding</keyword>
<gene>
    <name evidence="13" type="ORF">ABS642_13070</name>
</gene>
<keyword evidence="6" id="KW-0479">Metal-binding</keyword>
<sequence length="151" mass="16241">MQVTSVSDARAGLSRIIGSFRDGSDEPVIIGSHRRPQAVLLPYDRFLALTEAGPAKIGLDRLRAQRALIERLAALSHLGDVQVYGSIARGDQTELSDVDLLVTPQTDATLFDVAQFEIDMEALLGVPVSVVSAAALNPEHDATILREAVRL</sequence>
<dbReference type="AlphaFoldDB" id="A0AAU7VTG2"/>
<evidence type="ECO:0000256" key="4">
    <source>
        <dbReference type="ARBA" id="ARBA00022679"/>
    </source>
</evidence>
<keyword evidence="3" id="KW-1277">Toxin-antitoxin system</keyword>
<evidence type="ECO:0000256" key="9">
    <source>
        <dbReference type="ARBA" id="ARBA00022842"/>
    </source>
</evidence>
<evidence type="ECO:0000256" key="10">
    <source>
        <dbReference type="ARBA" id="ARBA00038276"/>
    </source>
</evidence>
<evidence type="ECO:0000313" key="13">
    <source>
        <dbReference type="EMBL" id="XBX76843.1"/>
    </source>
</evidence>
<dbReference type="Gene3D" id="3.30.460.10">
    <property type="entry name" value="Beta Polymerase, domain 2"/>
    <property type="match status" value="1"/>
</dbReference>
<dbReference type="InterPro" id="IPR006442">
    <property type="entry name" value="Antitoxin_Phd/YefM"/>
</dbReference>
<accession>A0AAU7VTG2</accession>
<comment type="cofactor">
    <cofactor evidence="1">
        <name>Mg(2+)</name>
        <dbReference type="ChEBI" id="CHEBI:18420"/>
    </cofactor>
</comment>
<dbReference type="PANTHER" id="PTHR33571:SF12">
    <property type="entry name" value="BSL3053 PROTEIN"/>
    <property type="match status" value="1"/>
</dbReference>
<reference evidence="13" key="1">
    <citation type="submission" date="2024-06" db="EMBL/GenBank/DDBJ databases">
        <title>Draft genome sequence of Microbacterium sp. strain A8/3-1, isolated from Oxytropis tragacanthoides Fisch. ex DC. Root nodules in the Altai region of Russia.</title>
        <authorList>
            <person name="Sazanova A."/>
            <person name="Guro P."/>
            <person name="Kuznetsova I."/>
            <person name="Belimov A."/>
            <person name="Safronova V."/>
        </authorList>
    </citation>
    <scope>NUCLEOTIDE SEQUENCE</scope>
    <source>
        <strain evidence="13">A8/3-1</strain>
    </source>
</reference>
<dbReference type="InterPro" id="IPR043519">
    <property type="entry name" value="NT_sf"/>
</dbReference>
<name>A0AAU7VTG2_9MICO</name>
<dbReference type="Pfam" id="PF01909">
    <property type="entry name" value="NTP_transf_2"/>
    <property type="match status" value="1"/>
</dbReference>
<dbReference type="PANTHER" id="PTHR33571">
    <property type="entry name" value="SSL8005 PROTEIN"/>
    <property type="match status" value="1"/>
</dbReference>
<dbReference type="CDD" id="cd05403">
    <property type="entry name" value="NT_KNTase_like"/>
    <property type="match status" value="1"/>
</dbReference>
<feature type="domain" description="Polymerase nucleotidyl transferase" evidence="12">
    <location>
        <begin position="68"/>
        <end position="148"/>
    </location>
</feature>
<evidence type="ECO:0000256" key="6">
    <source>
        <dbReference type="ARBA" id="ARBA00022723"/>
    </source>
</evidence>
<evidence type="ECO:0000256" key="1">
    <source>
        <dbReference type="ARBA" id="ARBA00001946"/>
    </source>
</evidence>
<evidence type="ECO:0000256" key="5">
    <source>
        <dbReference type="ARBA" id="ARBA00022695"/>
    </source>
</evidence>
<keyword evidence="5" id="KW-0548">Nucleotidyltransferase</keyword>
<evidence type="ECO:0000256" key="2">
    <source>
        <dbReference type="ARBA" id="ARBA00009981"/>
    </source>
</evidence>
<evidence type="ECO:0000256" key="8">
    <source>
        <dbReference type="ARBA" id="ARBA00022840"/>
    </source>
</evidence>
<keyword evidence="9" id="KW-0460">Magnesium</keyword>
<dbReference type="SUPFAM" id="SSF143120">
    <property type="entry name" value="YefM-like"/>
    <property type="match status" value="1"/>
</dbReference>
<dbReference type="RefSeq" id="WP_350350418.1">
    <property type="nucleotide sequence ID" value="NZ_CP158357.1"/>
</dbReference>
<dbReference type="InterPro" id="IPR052038">
    <property type="entry name" value="Type-VII_TA_antitoxin"/>
</dbReference>
<dbReference type="InterPro" id="IPR036165">
    <property type="entry name" value="YefM-like_sf"/>
</dbReference>
<evidence type="ECO:0000259" key="12">
    <source>
        <dbReference type="Pfam" id="PF01909"/>
    </source>
</evidence>
<evidence type="ECO:0000256" key="11">
    <source>
        <dbReference type="RuleBase" id="RU362080"/>
    </source>
</evidence>
<keyword evidence="4" id="KW-0808">Transferase</keyword>
<comment type="function">
    <text evidence="11">Antitoxin component of a type II toxin-antitoxin (TA) system.</text>
</comment>
<keyword evidence="8" id="KW-0067">ATP-binding</keyword>
<dbReference type="Gene3D" id="3.40.1620.10">
    <property type="entry name" value="YefM-like domain"/>
    <property type="match status" value="1"/>
</dbReference>
<dbReference type="GO" id="GO:0005524">
    <property type="term" value="F:ATP binding"/>
    <property type="evidence" value="ECO:0007669"/>
    <property type="project" value="UniProtKB-KW"/>
</dbReference>
<dbReference type="SUPFAM" id="SSF81301">
    <property type="entry name" value="Nucleotidyltransferase"/>
    <property type="match status" value="1"/>
</dbReference>
<evidence type="ECO:0000256" key="3">
    <source>
        <dbReference type="ARBA" id="ARBA00022649"/>
    </source>
</evidence>
<dbReference type="GO" id="GO:0016779">
    <property type="term" value="F:nucleotidyltransferase activity"/>
    <property type="evidence" value="ECO:0007669"/>
    <property type="project" value="UniProtKB-KW"/>
</dbReference>
<comment type="similarity">
    <text evidence="2 11">Belongs to the phD/YefM antitoxin family.</text>
</comment>
<dbReference type="GO" id="GO:0046872">
    <property type="term" value="F:metal ion binding"/>
    <property type="evidence" value="ECO:0007669"/>
    <property type="project" value="UniProtKB-KW"/>
</dbReference>
<dbReference type="Pfam" id="PF02604">
    <property type="entry name" value="PhdYeFM_antitox"/>
    <property type="match status" value="1"/>
</dbReference>
<comment type="similarity">
    <text evidence="10">Belongs to the MntA antitoxin family.</text>
</comment>
<protein>
    <recommendedName>
        <fullName evidence="11">Antitoxin</fullName>
    </recommendedName>
</protein>
<evidence type="ECO:0000256" key="7">
    <source>
        <dbReference type="ARBA" id="ARBA00022741"/>
    </source>
</evidence>